<reference evidence="2" key="2">
    <citation type="submission" date="2021-12" db="EMBL/GenBank/DDBJ databases">
        <title>Resequencing data analysis of finger millet.</title>
        <authorList>
            <person name="Hatakeyama M."/>
            <person name="Aluri S."/>
            <person name="Balachadran M.T."/>
            <person name="Sivarajan S.R."/>
            <person name="Poveda L."/>
            <person name="Shimizu-Inatsugi R."/>
            <person name="Schlapbach R."/>
            <person name="Sreeman S.M."/>
            <person name="Shimizu K.K."/>
        </authorList>
    </citation>
    <scope>NUCLEOTIDE SEQUENCE</scope>
</reference>
<organism evidence="2 3">
    <name type="scientific">Eleusine coracana subsp. coracana</name>
    <dbReference type="NCBI Taxonomy" id="191504"/>
    <lineage>
        <taxon>Eukaryota</taxon>
        <taxon>Viridiplantae</taxon>
        <taxon>Streptophyta</taxon>
        <taxon>Embryophyta</taxon>
        <taxon>Tracheophyta</taxon>
        <taxon>Spermatophyta</taxon>
        <taxon>Magnoliopsida</taxon>
        <taxon>Liliopsida</taxon>
        <taxon>Poales</taxon>
        <taxon>Poaceae</taxon>
        <taxon>PACMAD clade</taxon>
        <taxon>Chloridoideae</taxon>
        <taxon>Cynodonteae</taxon>
        <taxon>Eleusininae</taxon>
        <taxon>Eleusine</taxon>
    </lineage>
</organism>
<proteinExistence type="predicted"/>
<name>A0AAV5EYU5_ELECO</name>
<gene>
    <name evidence="2" type="primary">gb15827</name>
    <name evidence="2" type="ORF">PR202_gb15827</name>
</gene>
<protein>
    <submittedName>
        <fullName evidence="2">Uncharacterized protein</fullName>
    </submittedName>
</protein>
<sequence length="118" mass="13272">MPPSSQPPQQARRSEPGRPGLLEQWDERAIDVAGCDLLHPIGHAPADEEDAHGRLAGGQQQPAASTRGGAELVKHQEEVEEPKNRHKNHLLPQIRRLLHHSRHLLPQICRKNPRTRET</sequence>
<dbReference type="AlphaFoldDB" id="A0AAV5EYU5"/>
<evidence type="ECO:0000256" key="1">
    <source>
        <dbReference type="SAM" id="MobiDB-lite"/>
    </source>
</evidence>
<feature type="region of interest" description="Disordered" evidence="1">
    <location>
        <begin position="1"/>
        <end position="23"/>
    </location>
</feature>
<dbReference type="Proteomes" id="UP001054889">
    <property type="component" value="Unassembled WGS sequence"/>
</dbReference>
<reference evidence="2" key="1">
    <citation type="journal article" date="2018" name="DNA Res.">
        <title>Multiple hybrid de novo genome assembly of finger millet, an orphan allotetraploid crop.</title>
        <authorList>
            <person name="Hatakeyama M."/>
            <person name="Aluri S."/>
            <person name="Balachadran M.T."/>
            <person name="Sivarajan S.R."/>
            <person name="Patrignani A."/>
            <person name="Gruter S."/>
            <person name="Poveda L."/>
            <person name="Shimizu-Inatsugi R."/>
            <person name="Baeten J."/>
            <person name="Francoijs K.J."/>
            <person name="Nataraja K.N."/>
            <person name="Reddy Y.A.N."/>
            <person name="Phadnis S."/>
            <person name="Ravikumar R.L."/>
            <person name="Schlapbach R."/>
            <person name="Sreeman S.M."/>
            <person name="Shimizu K.K."/>
        </authorList>
    </citation>
    <scope>NUCLEOTIDE SEQUENCE</scope>
</reference>
<evidence type="ECO:0000313" key="3">
    <source>
        <dbReference type="Proteomes" id="UP001054889"/>
    </source>
</evidence>
<dbReference type="EMBL" id="BQKI01000079">
    <property type="protein sequence ID" value="GJN27776.1"/>
    <property type="molecule type" value="Genomic_DNA"/>
</dbReference>
<feature type="compositionally biased region" description="Basic and acidic residues" evidence="1">
    <location>
        <begin position="72"/>
        <end position="83"/>
    </location>
</feature>
<comment type="caution">
    <text evidence="2">The sequence shown here is derived from an EMBL/GenBank/DDBJ whole genome shotgun (WGS) entry which is preliminary data.</text>
</comment>
<feature type="region of interest" description="Disordered" evidence="1">
    <location>
        <begin position="39"/>
        <end position="88"/>
    </location>
</feature>
<accession>A0AAV5EYU5</accession>
<keyword evidence="3" id="KW-1185">Reference proteome</keyword>
<evidence type="ECO:0000313" key="2">
    <source>
        <dbReference type="EMBL" id="GJN27776.1"/>
    </source>
</evidence>